<dbReference type="Gene3D" id="2.60.120.10">
    <property type="entry name" value="Jelly Rolls"/>
    <property type="match status" value="1"/>
</dbReference>
<dbReference type="PANTHER" id="PTHR38599:SF1">
    <property type="entry name" value="CUPIN DOMAIN PROTEIN (AFU_ORTHOLOGUE AFUA_3G13620)"/>
    <property type="match status" value="1"/>
</dbReference>
<dbReference type="OrthoDB" id="9802489at2"/>
<dbReference type="EMBL" id="SGXD01000002">
    <property type="protein sequence ID" value="RZS89862.1"/>
    <property type="molecule type" value="Genomic_DNA"/>
</dbReference>
<protein>
    <submittedName>
        <fullName evidence="2">Cupin domain</fullName>
    </submittedName>
</protein>
<evidence type="ECO:0000313" key="2">
    <source>
        <dbReference type="EMBL" id="RZS89862.1"/>
    </source>
</evidence>
<organism evidence="2 3">
    <name type="scientific">Motilibacter rhizosphaerae</name>
    <dbReference type="NCBI Taxonomy" id="598652"/>
    <lineage>
        <taxon>Bacteria</taxon>
        <taxon>Bacillati</taxon>
        <taxon>Actinomycetota</taxon>
        <taxon>Actinomycetes</taxon>
        <taxon>Motilibacterales</taxon>
        <taxon>Motilibacteraceae</taxon>
        <taxon>Motilibacter</taxon>
    </lineage>
</organism>
<comment type="caution">
    <text evidence="2">The sequence shown here is derived from an EMBL/GenBank/DDBJ whole genome shotgun (WGS) entry which is preliminary data.</text>
</comment>
<dbReference type="AlphaFoldDB" id="A0A4Q7NTX4"/>
<reference evidence="2 3" key="1">
    <citation type="submission" date="2019-02" db="EMBL/GenBank/DDBJ databases">
        <title>Genomic Encyclopedia of Type Strains, Phase IV (KMG-IV): sequencing the most valuable type-strain genomes for metagenomic binning, comparative biology and taxonomic classification.</title>
        <authorList>
            <person name="Goeker M."/>
        </authorList>
    </citation>
    <scope>NUCLEOTIDE SEQUENCE [LARGE SCALE GENOMIC DNA]</scope>
    <source>
        <strain evidence="2 3">DSM 45622</strain>
    </source>
</reference>
<dbReference type="InterPro" id="IPR014710">
    <property type="entry name" value="RmlC-like_jellyroll"/>
</dbReference>
<gene>
    <name evidence="2" type="ORF">EV189_1638</name>
</gene>
<dbReference type="Pfam" id="PF07883">
    <property type="entry name" value="Cupin_2"/>
    <property type="match status" value="1"/>
</dbReference>
<name>A0A4Q7NTX4_9ACTN</name>
<dbReference type="PANTHER" id="PTHR38599">
    <property type="entry name" value="CUPIN DOMAIN PROTEIN (AFU_ORTHOLOGUE AFUA_3G13620)"/>
    <property type="match status" value="1"/>
</dbReference>
<proteinExistence type="predicted"/>
<keyword evidence="3" id="KW-1185">Reference proteome</keyword>
<sequence>MTPMDPVTRELLLTAPVEPLTVDRIEVRRITMAPGTAPGAHTHNGPVVGTVLEGSVLVQVGDEEPRILRAGDPFYEPADVPVPHFDALEDGVVFLACFPLPPGQDAELTMLP</sequence>
<evidence type="ECO:0000259" key="1">
    <source>
        <dbReference type="Pfam" id="PF07883"/>
    </source>
</evidence>
<accession>A0A4Q7NTX4</accession>
<evidence type="ECO:0000313" key="3">
    <source>
        <dbReference type="Proteomes" id="UP000293638"/>
    </source>
</evidence>
<dbReference type="Proteomes" id="UP000293638">
    <property type="component" value="Unassembled WGS sequence"/>
</dbReference>
<dbReference type="SUPFAM" id="SSF51182">
    <property type="entry name" value="RmlC-like cupins"/>
    <property type="match status" value="1"/>
</dbReference>
<dbReference type="InterPro" id="IPR013096">
    <property type="entry name" value="Cupin_2"/>
</dbReference>
<dbReference type="InterPro" id="IPR011051">
    <property type="entry name" value="RmlC_Cupin_sf"/>
</dbReference>
<feature type="domain" description="Cupin type-2" evidence="1">
    <location>
        <begin position="29"/>
        <end position="81"/>
    </location>
</feature>